<feature type="transmembrane region" description="Helical" evidence="10">
    <location>
        <begin position="132"/>
        <end position="153"/>
    </location>
</feature>
<gene>
    <name evidence="13" type="ORF">GQ43DRAFT_443146</name>
</gene>
<dbReference type="AlphaFoldDB" id="A0A9P4JL20"/>
<dbReference type="OrthoDB" id="1699231at2759"/>
<feature type="transmembrane region" description="Helical" evidence="10">
    <location>
        <begin position="165"/>
        <end position="188"/>
    </location>
</feature>
<dbReference type="Gene3D" id="1.20.1420.30">
    <property type="entry name" value="NCX, central ion-binding region"/>
    <property type="match status" value="2"/>
</dbReference>
<evidence type="ECO:0000256" key="4">
    <source>
        <dbReference type="ARBA" id="ARBA00022568"/>
    </source>
</evidence>
<keyword evidence="14" id="KW-1185">Reference proteome</keyword>
<keyword evidence="8 10" id="KW-0406">Ion transport</keyword>
<proteinExistence type="inferred from homology"/>
<evidence type="ECO:0000313" key="13">
    <source>
        <dbReference type="EMBL" id="KAF2198642.1"/>
    </source>
</evidence>
<evidence type="ECO:0000256" key="10">
    <source>
        <dbReference type="RuleBase" id="RU365028"/>
    </source>
</evidence>
<feature type="transmembrane region" description="Helical" evidence="10">
    <location>
        <begin position="45"/>
        <end position="62"/>
    </location>
</feature>
<dbReference type="NCBIfam" id="TIGR00378">
    <property type="entry name" value="cax"/>
    <property type="match status" value="1"/>
</dbReference>
<dbReference type="Pfam" id="PF01699">
    <property type="entry name" value="Na_Ca_ex"/>
    <property type="match status" value="2"/>
</dbReference>
<organism evidence="13 14">
    <name type="scientific">Delitschia confertaspora ATCC 74209</name>
    <dbReference type="NCBI Taxonomy" id="1513339"/>
    <lineage>
        <taxon>Eukaryota</taxon>
        <taxon>Fungi</taxon>
        <taxon>Dikarya</taxon>
        <taxon>Ascomycota</taxon>
        <taxon>Pezizomycotina</taxon>
        <taxon>Dothideomycetes</taxon>
        <taxon>Pleosporomycetidae</taxon>
        <taxon>Pleosporales</taxon>
        <taxon>Delitschiaceae</taxon>
        <taxon>Delitschia</taxon>
    </lineage>
</organism>
<dbReference type="GO" id="GO:0012505">
    <property type="term" value="C:endomembrane system"/>
    <property type="evidence" value="ECO:0007669"/>
    <property type="project" value="UniProtKB-SubCell"/>
</dbReference>
<dbReference type="InterPro" id="IPR004798">
    <property type="entry name" value="CAX-like"/>
</dbReference>
<reference evidence="13" key="1">
    <citation type="journal article" date="2020" name="Stud. Mycol.">
        <title>101 Dothideomycetes genomes: a test case for predicting lifestyles and emergence of pathogens.</title>
        <authorList>
            <person name="Haridas S."/>
            <person name="Albert R."/>
            <person name="Binder M."/>
            <person name="Bloem J."/>
            <person name="Labutti K."/>
            <person name="Salamov A."/>
            <person name="Andreopoulos B."/>
            <person name="Baker S."/>
            <person name="Barry K."/>
            <person name="Bills G."/>
            <person name="Bluhm B."/>
            <person name="Cannon C."/>
            <person name="Castanera R."/>
            <person name="Culley D."/>
            <person name="Daum C."/>
            <person name="Ezra D."/>
            <person name="Gonzalez J."/>
            <person name="Henrissat B."/>
            <person name="Kuo A."/>
            <person name="Liang C."/>
            <person name="Lipzen A."/>
            <person name="Lutzoni F."/>
            <person name="Magnuson J."/>
            <person name="Mondo S."/>
            <person name="Nolan M."/>
            <person name="Ohm R."/>
            <person name="Pangilinan J."/>
            <person name="Park H.-J."/>
            <person name="Ramirez L."/>
            <person name="Alfaro M."/>
            <person name="Sun H."/>
            <person name="Tritt A."/>
            <person name="Yoshinaga Y."/>
            <person name="Zwiers L.-H."/>
            <person name="Turgeon B."/>
            <person name="Goodwin S."/>
            <person name="Spatafora J."/>
            <person name="Crous P."/>
            <person name="Grigoriev I."/>
        </authorList>
    </citation>
    <scope>NUCLEOTIDE SEQUENCE</scope>
    <source>
        <strain evidence="13">ATCC 74209</strain>
    </source>
</reference>
<feature type="transmembrane region" description="Helical" evidence="10">
    <location>
        <begin position="352"/>
        <end position="373"/>
    </location>
</feature>
<evidence type="ECO:0000256" key="8">
    <source>
        <dbReference type="ARBA" id="ARBA00023065"/>
    </source>
</evidence>
<keyword evidence="10" id="KW-0050">Antiport</keyword>
<keyword evidence="3 10" id="KW-0813">Transport</keyword>
<dbReference type="Proteomes" id="UP000799536">
    <property type="component" value="Unassembled WGS sequence"/>
</dbReference>
<dbReference type="PANTHER" id="PTHR31503:SF22">
    <property type="entry name" value="VACUOLAR CALCIUM ION TRANSPORTER"/>
    <property type="match status" value="1"/>
</dbReference>
<dbReference type="NCBIfam" id="TIGR00846">
    <property type="entry name" value="caca2"/>
    <property type="match status" value="1"/>
</dbReference>
<dbReference type="FunFam" id="1.20.1420.30:FF:000011">
    <property type="entry name" value="Vacuolar calcium ion transporter"/>
    <property type="match status" value="1"/>
</dbReference>
<keyword evidence="4 10" id="KW-0109">Calcium transport</keyword>
<feature type="transmembrane region" description="Helical" evidence="10">
    <location>
        <begin position="99"/>
        <end position="120"/>
    </location>
</feature>
<evidence type="ECO:0000259" key="12">
    <source>
        <dbReference type="Pfam" id="PF01699"/>
    </source>
</evidence>
<feature type="domain" description="Sodium/calcium exchanger membrane region" evidence="12">
    <location>
        <begin position="257"/>
        <end position="398"/>
    </location>
</feature>
<evidence type="ECO:0000256" key="7">
    <source>
        <dbReference type="ARBA" id="ARBA00022989"/>
    </source>
</evidence>
<dbReference type="EMBL" id="ML994128">
    <property type="protein sequence ID" value="KAF2198642.1"/>
    <property type="molecule type" value="Genomic_DNA"/>
</dbReference>
<feature type="transmembrane region" description="Helical" evidence="10">
    <location>
        <begin position="69"/>
        <end position="87"/>
    </location>
</feature>
<comment type="similarity">
    <text evidence="2 10">Belongs to the Ca(2+):cation antiporter (CaCA) (TC 2.A.19) family.</text>
</comment>
<comment type="caution">
    <text evidence="10">Lacks conserved residue(s) required for the propagation of feature annotation.</text>
</comment>
<feature type="domain" description="Sodium/calcium exchanger membrane region" evidence="12">
    <location>
        <begin position="67"/>
        <end position="223"/>
    </location>
</feature>
<keyword evidence="10" id="KW-0926">Vacuole</keyword>
<keyword evidence="7 10" id="KW-1133">Transmembrane helix</keyword>
<dbReference type="GO" id="GO:0015369">
    <property type="term" value="F:calcium:proton antiporter activity"/>
    <property type="evidence" value="ECO:0007669"/>
    <property type="project" value="UniProtKB-UniRule"/>
</dbReference>
<evidence type="ECO:0000256" key="9">
    <source>
        <dbReference type="ARBA" id="ARBA00023136"/>
    </source>
</evidence>
<protein>
    <recommendedName>
        <fullName evidence="10">Vacuolar calcium ion transporter</fullName>
    </recommendedName>
</protein>
<dbReference type="GO" id="GO:0006874">
    <property type="term" value="P:intracellular calcium ion homeostasis"/>
    <property type="evidence" value="ECO:0007669"/>
    <property type="project" value="TreeGrafter"/>
</dbReference>
<comment type="caution">
    <text evidence="13">The sequence shown here is derived from an EMBL/GenBank/DDBJ whole genome shotgun (WGS) entry which is preliminary data.</text>
</comment>
<evidence type="ECO:0000256" key="3">
    <source>
        <dbReference type="ARBA" id="ARBA00022448"/>
    </source>
</evidence>
<feature type="transmembrane region" description="Helical" evidence="10">
    <location>
        <begin position="253"/>
        <end position="274"/>
    </location>
</feature>
<keyword evidence="9 10" id="KW-0472">Membrane</keyword>
<keyword evidence="6 10" id="KW-0106">Calcium</keyword>
<feature type="transmembrane region" description="Helical" evidence="10">
    <location>
        <begin position="323"/>
        <end position="346"/>
    </location>
</feature>
<sequence length="420" mass="45310">MPGLSNGHDESTPLIHNHPSHNRPGWQSFPSSVANITWKTLASNYVNVLLVFVPIGIIAGALHWNPTAVFILNFIAIVPLAALLSFATEELSAKLGQTLGGLMNATFGNAVELIVSIVALRQGEIRIVQSSMLGSILSNILLVLGCCFIAGGIREQERSFNSTVASTMSSLMAVSCASLIIPATLFAALQTSKEETNANILFLSRGTAVILLILYIMYLYFQLYSHASLFDVESQEVEGVEGEYKEGDILSPWAAGVALIVVTVMVAVCAEYLVGSIDSIVQTAHISKTFVGLVLLPIVGNAAEHVTAVVVAYKGKMDLAINVAIGSSMQIALFVTPFLVILGWIIHQPMTLHFQSFETVVFFLSVLVVNYLIQDGKSNYLEGAMCLGTYTIIALAFYVYPDDAKGDFGNKFFNNFFGHA</sequence>
<dbReference type="InterPro" id="IPR004837">
    <property type="entry name" value="NaCa_Exmemb"/>
</dbReference>
<evidence type="ECO:0000256" key="5">
    <source>
        <dbReference type="ARBA" id="ARBA00022692"/>
    </source>
</evidence>
<name>A0A9P4JL20_9PLEO</name>
<evidence type="ECO:0000256" key="1">
    <source>
        <dbReference type="ARBA" id="ARBA00004127"/>
    </source>
</evidence>
<evidence type="ECO:0000256" key="11">
    <source>
        <dbReference type="SAM" id="MobiDB-lite"/>
    </source>
</evidence>
<evidence type="ECO:0000313" key="14">
    <source>
        <dbReference type="Proteomes" id="UP000799536"/>
    </source>
</evidence>
<dbReference type="InterPro" id="IPR004713">
    <property type="entry name" value="CaH_exchang"/>
</dbReference>
<feature type="transmembrane region" description="Helical" evidence="10">
    <location>
        <begin position="200"/>
        <end position="221"/>
    </location>
</feature>
<dbReference type="GO" id="GO:0000329">
    <property type="term" value="C:fungal-type vacuole membrane"/>
    <property type="evidence" value="ECO:0007669"/>
    <property type="project" value="TreeGrafter"/>
</dbReference>
<dbReference type="PANTHER" id="PTHR31503">
    <property type="entry name" value="VACUOLAR CALCIUM ION TRANSPORTER"/>
    <property type="match status" value="1"/>
</dbReference>
<feature type="region of interest" description="Disordered" evidence="11">
    <location>
        <begin position="1"/>
        <end position="23"/>
    </location>
</feature>
<comment type="function">
    <text evidence="10">Has a role in promoting intracellular calcium ion sequestration via the exchange of calcium ions for hydrogen ions across the vacuolar membrane. Involved also in manganese ion homeostasis via its uptake into the vacuole.</text>
</comment>
<feature type="transmembrane region" description="Helical" evidence="10">
    <location>
        <begin position="380"/>
        <end position="400"/>
    </location>
</feature>
<comment type="subcellular location">
    <subcellularLocation>
        <location evidence="1">Endomembrane system</location>
        <topology evidence="1">Multi-pass membrane protein</topology>
    </subcellularLocation>
    <subcellularLocation>
        <location evidence="10">Vacuole membrane</location>
    </subcellularLocation>
</comment>
<keyword evidence="5 10" id="KW-0812">Transmembrane</keyword>
<dbReference type="InterPro" id="IPR044880">
    <property type="entry name" value="NCX_ion-bd_dom_sf"/>
</dbReference>
<evidence type="ECO:0000256" key="2">
    <source>
        <dbReference type="ARBA" id="ARBA00008170"/>
    </source>
</evidence>
<accession>A0A9P4JL20</accession>
<evidence type="ECO:0000256" key="6">
    <source>
        <dbReference type="ARBA" id="ARBA00022837"/>
    </source>
</evidence>